<feature type="transmembrane region" description="Helical" evidence="2">
    <location>
        <begin position="38"/>
        <end position="63"/>
    </location>
</feature>
<dbReference type="AlphaFoldDB" id="A0A0C3QSI5"/>
<gene>
    <name evidence="3" type="ORF">M407DRAFT_144298</name>
</gene>
<keyword evidence="2" id="KW-0472">Membrane</keyword>
<dbReference type="Proteomes" id="UP000054248">
    <property type="component" value="Unassembled WGS sequence"/>
</dbReference>
<evidence type="ECO:0000313" key="4">
    <source>
        <dbReference type="Proteomes" id="UP000054248"/>
    </source>
</evidence>
<accession>A0A0C3QSI5</accession>
<evidence type="ECO:0000256" key="2">
    <source>
        <dbReference type="SAM" id="Phobius"/>
    </source>
</evidence>
<proteinExistence type="predicted"/>
<feature type="region of interest" description="Disordered" evidence="1">
    <location>
        <begin position="159"/>
        <end position="291"/>
    </location>
</feature>
<reference evidence="4" key="2">
    <citation type="submission" date="2015-01" db="EMBL/GenBank/DDBJ databases">
        <title>Evolutionary Origins and Diversification of the Mycorrhizal Mutualists.</title>
        <authorList>
            <consortium name="DOE Joint Genome Institute"/>
            <consortium name="Mycorrhizal Genomics Consortium"/>
            <person name="Kohler A."/>
            <person name="Kuo A."/>
            <person name="Nagy L.G."/>
            <person name="Floudas D."/>
            <person name="Copeland A."/>
            <person name="Barry K.W."/>
            <person name="Cichocki N."/>
            <person name="Veneault-Fourrey C."/>
            <person name="LaButti K."/>
            <person name="Lindquist E.A."/>
            <person name="Lipzen A."/>
            <person name="Lundell T."/>
            <person name="Morin E."/>
            <person name="Murat C."/>
            <person name="Riley R."/>
            <person name="Ohm R."/>
            <person name="Sun H."/>
            <person name="Tunlid A."/>
            <person name="Henrissat B."/>
            <person name="Grigoriev I.V."/>
            <person name="Hibbett D.S."/>
            <person name="Martin F."/>
        </authorList>
    </citation>
    <scope>NUCLEOTIDE SEQUENCE [LARGE SCALE GENOMIC DNA]</scope>
    <source>
        <strain evidence="4">MUT 4182</strain>
    </source>
</reference>
<evidence type="ECO:0000313" key="3">
    <source>
        <dbReference type="EMBL" id="KIO30964.1"/>
    </source>
</evidence>
<dbReference type="STRING" id="1051891.A0A0C3QSI5"/>
<feature type="compositionally biased region" description="Low complexity" evidence="1">
    <location>
        <begin position="223"/>
        <end position="254"/>
    </location>
</feature>
<name>A0A0C3QSI5_9AGAM</name>
<sequence length="291" mass="31647">MTVLNTIRLVIFVTALCFSLIVLGILANFTNITSQNGFYYQAFALGIATSLMTFLLVGASLIIDRLRRGAITSLVMVELAWVGLLWVLWLATAASITDLGIFTSCGYFNSEVESTCHQYQAAQAFSFLNWLMLFGWWIALLAMSIRAASNGISGVWRTPVTEHPGWNKNATSPYGATTTYPTMPANNYGAPGQPQQPGYGMPPQQQTPYSPQQGYGTPPPQQQPYGTPQPQQQPYGTPQPQQGYGTPAPQQGYGTPQPQAMYGAPAPGSPYNAPQQMGQPGHPYPNYPQPQ</sequence>
<dbReference type="EMBL" id="KN822967">
    <property type="protein sequence ID" value="KIO30964.1"/>
    <property type="molecule type" value="Genomic_DNA"/>
</dbReference>
<organism evidence="3 4">
    <name type="scientific">Tulasnella calospora MUT 4182</name>
    <dbReference type="NCBI Taxonomy" id="1051891"/>
    <lineage>
        <taxon>Eukaryota</taxon>
        <taxon>Fungi</taxon>
        <taxon>Dikarya</taxon>
        <taxon>Basidiomycota</taxon>
        <taxon>Agaricomycotina</taxon>
        <taxon>Agaricomycetes</taxon>
        <taxon>Cantharellales</taxon>
        <taxon>Tulasnellaceae</taxon>
        <taxon>Tulasnella</taxon>
    </lineage>
</organism>
<protein>
    <submittedName>
        <fullName evidence="3">Uncharacterized protein</fullName>
    </submittedName>
</protein>
<feature type="compositionally biased region" description="Pro residues" evidence="1">
    <location>
        <begin position="282"/>
        <end position="291"/>
    </location>
</feature>
<dbReference type="HOGENOM" id="CLU_083413_1_1_1"/>
<reference evidence="3 4" key="1">
    <citation type="submission" date="2014-04" db="EMBL/GenBank/DDBJ databases">
        <authorList>
            <consortium name="DOE Joint Genome Institute"/>
            <person name="Kuo A."/>
            <person name="Girlanda M."/>
            <person name="Perotto S."/>
            <person name="Kohler A."/>
            <person name="Nagy L.G."/>
            <person name="Floudas D."/>
            <person name="Copeland A."/>
            <person name="Barry K.W."/>
            <person name="Cichocki N."/>
            <person name="Veneault-Fourrey C."/>
            <person name="LaButti K."/>
            <person name="Lindquist E.A."/>
            <person name="Lipzen A."/>
            <person name="Lundell T."/>
            <person name="Morin E."/>
            <person name="Murat C."/>
            <person name="Sun H."/>
            <person name="Tunlid A."/>
            <person name="Henrissat B."/>
            <person name="Grigoriev I.V."/>
            <person name="Hibbett D.S."/>
            <person name="Martin F."/>
            <person name="Nordberg H.P."/>
            <person name="Cantor M.N."/>
            <person name="Hua S.X."/>
        </authorList>
    </citation>
    <scope>NUCLEOTIDE SEQUENCE [LARGE SCALE GENOMIC DNA]</scope>
    <source>
        <strain evidence="3 4">MUT 4182</strain>
    </source>
</reference>
<keyword evidence="2" id="KW-0812">Transmembrane</keyword>
<keyword evidence="4" id="KW-1185">Reference proteome</keyword>
<evidence type="ECO:0000256" key="1">
    <source>
        <dbReference type="SAM" id="MobiDB-lite"/>
    </source>
</evidence>
<feature type="transmembrane region" description="Helical" evidence="2">
    <location>
        <begin position="127"/>
        <end position="148"/>
    </location>
</feature>
<feature type="compositionally biased region" description="Polar residues" evidence="1">
    <location>
        <begin position="168"/>
        <end position="185"/>
    </location>
</feature>
<feature type="compositionally biased region" description="Low complexity" evidence="1">
    <location>
        <begin position="188"/>
        <end position="216"/>
    </location>
</feature>
<keyword evidence="2" id="KW-1133">Transmembrane helix</keyword>
<dbReference type="OrthoDB" id="3364107at2759"/>
<feature type="transmembrane region" description="Helical" evidence="2">
    <location>
        <begin position="7"/>
        <end position="26"/>
    </location>
</feature>